<dbReference type="Gene3D" id="2.60.40.1120">
    <property type="entry name" value="Carboxypeptidase-like, regulatory domain"/>
    <property type="match status" value="1"/>
</dbReference>
<dbReference type="InterPro" id="IPR037066">
    <property type="entry name" value="Plug_dom_sf"/>
</dbReference>
<name>A0ABW3BN85_9FLAO</name>
<dbReference type="Gene3D" id="2.170.130.10">
    <property type="entry name" value="TonB-dependent receptor, plug domain"/>
    <property type="match status" value="1"/>
</dbReference>
<dbReference type="SUPFAM" id="SSF56935">
    <property type="entry name" value="Porins"/>
    <property type="match status" value="1"/>
</dbReference>
<dbReference type="EMBL" id="JBHTIB010000002">
    <property type="protein sequence ID" value="MFD0834540.1"/>
    <property type="molecule type" value="Genomic_DNA"/>
</dbReference>
<feature type="signal peptide" evidence="12">
    <location>
        <begin position="1"/>
        <end position="22"/>
    </location>
</feature>
<evidence type="ECO:0000256" key="8">
    <source>
        <dbReference type="ARBA" id="ARBA00023170"/>
    </source>
</evidence>
<evidence type="ECO:0000256" key="2">
    <source>
        <dbReference type="ARBA" id="ARBA00022448"/>
    </source>
</evidence>
<keyword evidence="8 15" id="KW-0675">Receptor</keyword>
<evidence type="ECO:0000256" key="6">
    <source>
        <dbReference type="ARBA" id="ARBA00023077"/>
    </source>
</evidence>
<evidence type="ECO:0000259" key="14">
    <source>
        <dbReference type="Pfam" id="PF07715"/>
    </source>
</evidence>
<gene>
    <name evidence="15" type="ORF">ACFQ0I_02085</name>
</gene>
<dbReference type="Proteomes" id="UP001597011">
    <property type="component" value="Unassembled WGS sequence"/>
</dbReference>
<keyword evidence="6 11" id="KW-0798">TonB box</keyword>
<evidence type="ECO:0000256" key="12">
    <source>
        <dbReference type="SAM" id="SignalP"/>
    </source>
</evidence>
<dbReference type="PROSITE" id="PS01156">
    <property type="entry name" value="TONB_DEPENDENT_REC_2"/>
    <property type="match status" value="1"/>
</dbReference>
<dbReference type="Pfam" id="PF07715">
    <property type="entry name" value="Plug"/>
    <property type="match status" value="1"/>
</dbReference>
<evidence type="ECO:0000259" key="13">
    <source>
        <dbReference type="Pfam" id="PF00593"/>
    </source>
</evidence>
<evidence type="ECO:0000313" key="15">
    <source>
        <dbReference type="EMBL" id="MFD0834540.1"/>
    </source>
</evidence>
<dbReference type="InterPro" id="IPR000531">
    <property type="entry name" value="Beta-barrel_TonB"/>
</dbReference>
<dbReference type="Pfam" id="PF13715">
    <property type="entry name" value="CarbopepD_reg_2"/>
    <property type="match status" value="1"/>
</dbReference>
<evidence type="ECO:0000256" key="9">
    <source>
        <dbReference type="ARBA" id="ARBA00023237"/>
    </source>
</evidence>
<sequence length="884" mass="97723">MKKITKYLFFYVVLLCSTTIMAQSTVTGTIVDAEINSPLPGANIVEKGTTNGASTDFDGKFKLQTKATAGQIVISFVGYGSVTLKFNGNTNLGNIKLSSDNSLDEIVITGSGIIDLAKDRQTPVAVSTIKAAEIAIKGGNQEFPELLKSTPSIYATKSGGGFGDARINTRGFDQSNTAFLINGQPINGMEDGKMYWSNWQGVTDVANAIQVQRGLGSSKLAISSVGGTINIVTKTVDKREGGFFQTMVANNNYLKTTAYYSTGLNEKGWSFSSLLGHWQGDGYNQEMYGTGQTYFFSVGYVPNENHTFNFLVTGAPQNHNQRNRYTIAQLLDKGLKYNDQWGLLDGERIAAGAGNYYHKPIANLSWDWTMNEKSNLSTVLYASYGRGGSIGLRNYSSDVGDYFDLDKQTSINQSIPRTDGLLVGSRRTTYAQGKVDVIRSSVNEHKWYGIVSNFNHELSETLSFNVGFDGRSYHGEHYRRVVDFLGLDGWDDDTTNLQQGTAATTGVADTGYYVTEAYSANAWAATFHNTPRSQRIGYDNPENIRYIGGFGQLEYAKDNLSAFVQGAYSTQSNQRFDYFNYVKGNEKSEKVTNDGYNVKAGANYNINEQHNVFVNAGHYSRQPYQDNMFLNFRNVVNPLLTNEKITGFEGGYGFRGNTFAANVNVYHTTWADRVVSGSLSTGDGFYQYQGVTQLHQGVEIDFTYKPTSELMFKGFASFGDWKYDGNASQTVYDDNQNVVAEGDPLYLDGTKVGDAAQTSYGLGGRYEFLKGFSIDADWYSYDDLYAAFAPTDSEFSTANNRGSVKLPSYSLLDAGLTYDWRINDNYGLVLRLNVNNVLDEEYIAESLTNIHAGTGDATYKGVSTSNQVYFGYGRTWNFSMRLKF</sequence>
<dbReference type="Gene3D" id="2.40.170.20">
    <property type="entry name" value="TonB-dependent receptor, beta-barrel domain"/>
    <property type="match status" value="1"/>
</dbReference>
<feature type="chain" id="PRO_5047501703" evidence="12">
    <location>
        <begin position="23"/>
        <end position="884"/>
    </location>
</feature>
<proteinExistence type="inferred from homology"/>
<keyword evidence="9 10" id="KW-0998">Cell outer membrane</keyword>
<comment type="subcellular location">
    <subcellularLocation>
        <location evidence="1 10">Cell outer membrane</location>
        <topology evidence="1 10">Multi-pass membrane protein</topology>
    </subcellularLocation>
</comment>
<keyword evidence="2 10" id="KW-0813">Transport</keyword>
<dbReference type="PROSITE" id="PS52016">
    <property type="entry name" value="TONB_DEPENDENT_REC_3"/>
    <property type="match status" value="1"/>
</dbReference>
<dbReference type="RefSeq" id="WP_379938908.1">
    <property type="nucleotide sequence ID" value="NZ_JBHTIB010000002.1"/>
</dbReference>
<dbReference type="InterPro" id="IPR010917">
    <property type="entry name" value="TonB_rcpt_CS"/>
</dbReference>
<dbReference type="PANTHER" id="PTHR30069">
    <property type="entry name" value="TONB-DEPENDENT OUTER MEMBRANE RECEPTOR"/>
    <property type="match status" value="1"/>
</dbReference>
<evidence type="ECO:0000256" key="11">
    <source>
        <dbReference type="RuleBase" id="RU003357"/>
    </source>
</evidence>
<organism evidence="15 16">
    <name type="scientific">Mariniflexile aquimaris</name>
    <dbReference type="NCBI Taxonomy" id="881009"/>
    <lineage>
        <taxon>Bacteria</taxon>
        <taxon>Pseudomonadati</taxon>
        <taxon>Bacteroidota</taxon>
        <taxon>Flavobacteriia</taxon>
        <taxon>Flavobacteriales</taxon>
        <taxon>Flavobacteriaceae</taxon>
        <taxon>Mariniflexile</taxon>
    </lineage>
</organism>
<protein>
    <submittedName>
        <fullName evidence="15">TonB-dependent receptor</fullName>
    </submittedName>
</protein>
<evidence type="ECO:0000256" key="7">
    <source>
        <dbReference type="ARBA" id="ARBA00023136"/>
    </source>
</evidence>
<reference evidence="16" key="1">
    <citation type="journal article" date="2019" name="Int. J. Syst. Evol. Microbiol.">
        <title>The Global Catalogue of Microorganisms (GCM) 10K type strain sequencing project: providing services to taxonomists for standard genome sequencing and annotation.</title>
        <authorList>
            <consortium name="The Broad Institute Genomics Platform"/>
            <consortium name="The Broad Institute Genome Sequencing Center for Infectious Disease"/>
            <person name="Wu L."/>
            <person name="Ma J."/>
        </authorList>
    </citation>
    <scope>NUCLEOTIDE SEQUENCE [LARGE SCALE GENOMIC DNA]</scope>
    <source>
        <strain evidence="16">CCUG 60529</strain>
    </source>
</reference>
<evidence type="ECO:0000313" key="16">
    <source>
        <dbReference type="Proteomes" id="UP001597011"/>
    </source>
</evidence>
<evidence type="ECO:0000256" key="5">
    <source>
        <dbReference type="ARBA" id="ARBA00022729"/>
    </source>
</evidence>
<keyword evidence="3 10" id="KW-1134">Transmembrane beta strand</keyword>
<dbReference type="PANTHER" id="PTHR30069:SF29">
    <property type="entry name" value="HEMOGLOBIN AND HEMOGLOBIN-HAPTOGLOBIN-BINDING PROTEIN 1-RELATED"/>
    <property type="match status" value="1"/>
</dbReference>
<keyword evidence="16" id="KW-1185">Reference proteome</keyword>
<dbReference type="InterPro" id="IPR012910">
    <property type="entry name" value="Plug_dom"/>
</dbReference>
<keyword evidence="7 10" id="KW-0472">Membrane</keyword>
<evidence type="ECO:0000256" key="1">
    <source>
        <dbReference type="ARBA" id="ARBA00004571"/>
    </source>
</evidence>
<dbReference type="InterPro" id="IPR039426">
    <property type="entry name" value="TonB-dep_rcpt-like"/>
</dbReference>
<feature type="domain" description="TonB-dependent receptor plug" evidence="14">
    <location>
        <begin position="119"/>
        <end position="228"/>
    </location>
</feature>
<dbReference type="InterPro" id="IPR008969">
    <property type="entry name" value="CarboxyPept-like_regulatory"/>
</dbReference>
<accession>A0ABW3BN85</accession>
<evidence type="ECO:0000256" key="10">
    <source>
        <dbReference type="PROSITE-ProRule" id="PRU01360"/>
    </source>
</evidence>
<dbReference type="InterPro" id="IPR036942">
    <property type="entry name" value="Beta-barrel_TonB_sf"/>
</dbReference>
<keyword evidence="4 10" id="KW-0812">Transmembrane</keyword>
<evidence type="ECO:0000256" key="4">
    <source>
        <dbReference type="ARBA" id="ARBA00022692"/>
    </source>
</evidence>
<evidence type="ECO:0000256" key="3">
    <source>
        <dbReference type="ARBA" id="ARBA00022452"/>
    </source>
</evidence>
<comment type="caution">
    <text evidence="15">The sequence shown here is derived from an EMBL/GenBank/DDBJ whole genome shotgun (WGS) entry which is preliminary data.</text>
</comment>
<comment type="similarity">
    <text evidence="10 11">Belongs to the TonB-dependent receptor family.</text>
</comment>
<dbReference type="SUPFAM" id="SSF49464">
    <property type="entry name" value="Carboxypeptidase regulatory domain-like"/>
    <property type="match status" value="1"/>
</dbReference>
<feature type="domain" description="TonB-dependent receptor-like beta-barrel" evidence="13">
    <location>
        <begin position="394"/>
        <end position="837"/>
    </location>
</feature>
<dbReference type="Pfam" id="PF00593">
    <property type="entry name" value="TonB_dep_Rec_b-barrel"/>
    <property type="match status" value="1"/>
</dbReference>
<keyword evidence="5 12" id="KW-0732">Signal</keyword>